<dbReference type="InterPro" id="IPR047928">
    <property type="entry name" value="Perm_prefix_1"/>
</dbReference>
<evidence type="ECO:0000313" key="3">
    <source>
        <dbReference type="Proteomes" id="UP000632289"/>
    </source>
</evidence>
<sequence length="230" mass="22946">MTAPAEAPDPVDAHVAALSGLLRGPRRLTTRMLDELRDGLTDAVAAHRRDGVPPRRAAELAVRAFGAPEELAPAFQRELTIAQARRTARSAALAVPFAAACWLLLRTAGSGAWAATSGASHALALTSGLLLGVAAAASALAGVGLALSGPLGRRLPTPARLPSMVAWAGTAAGLALAGATVALALLALLGATWPAAVAAGAVAAASHGVVASSARACRRCARLPVQPVHT</sequence>
<keyword evidence="1" id="KW-0472">Membrane</keyword>
<comment type="caution">
    <text evidence="2">The sequence shown here is derived from an EMBL/GenBank/DDBJ whole genome shotgun (WGS) entry which is preliminary data.</text>
</comment>
<feature type="transmembrane region" description="Helical" evidence="1">
    <location>
        <begin position="91"/>
        <end position="109"/>
    </location>
</feature>
<name>A0A927F3M2_9ACTN</name>
<dbReference type="RefSeq" id="WP_191212226.1">
    <property type="nucleotide sequence ID" value="NZ_BAABKL010000002.1"/>
</dbReference>
<dbReference type="Proteomes" id="UP000632289">
    <property type="component" value="Unassembled WGS sequence"/>
</dbReference>
<accession>A0A927F3M2</accession>
<evidence type="ECO:0000256" key="1">
    <source>
        <dbReference type="SAM" id="Phobius"/>
    </source>
</evidence>
<feature type="transmembrane region" description="Helical" evidence="1">
    <location>
        <begin position="129"/>
        <end position="152"/>
    </location>
</feature>
<keyword evidence="1" id="KW-0812">Transmembrane</keyword>
<keyword evidence="3" id="KW-1185">Reference proteome</keyword>
<reference evidence="2" key="1">
    <citation type="submission" date="2020-09" db="EMBL/GenBank/DDBJ databases">
        <title>Secondary metabolite and genome analysis of marine Streptomyces chumphonensis KK1-2T.</title>
        <authorList>
            <person name="Phongsopitanun W."/>
            <person name="Kanchanasin P."/>
            <person name="Pittayakhajonwut P."/>
            <person name="Suwanborirux K."/>
            <person name="Tanasupawat S."/>
        </authorList>
    </citation>
    <scope>NUCLEOTIDE SEQUENCE</scope>
    <source>
        <strain evidence="2">KK1-2</strain>
    </source>
</reference>
<proteinExistence type="predicted"/>
<dbReference type="EMBL" id="JACXYU010000022">
    <property type="protein sequence ID" value="MBD3934929.1"/>
    <property type="molecule type" value="Genomic_DNA"/>
</dbReference>
<feature type="transmembrane region" description="Helical" evidence="1">
    <location>
        <begin position="195"/>
        <end position="214"/>
    </location>
</feature>
<gene>
    <name evidence="2" type="ORF">IF129_25635</name>
</gene>
<evidence type="ECO:0000313" key="2">
    <source>
        <dbReference type="EMBL" id="MBD3934929.1"/>
    </source>
</evidence>
<dbReference type="AlphaFoldDB" id="A0A927F3M2"/>
<keyword evidence="1" id="KW-1133">Transmembrane helix</keyword>
<dbReference type="NCBIfam" id="NF038403">
    <property type="entry name" value="perm_prefix_1"/>
    <property type="match status" value="1"/>
</dbReference>
<organism evidence="2 3">
    <name type="scientific">Streptomyces chumphonensis</name>
    <dbReference type="NCBI Taxonomy" id="1214925"/>
    <lineage>
        <taxon>Bacteria</taxon>
        <taxon>Bacillati</taxon>
        <taxon>Actinomycetota</taxon>
        <taxon>Actinomycetes</taxon>
        <taxon>Kitasatosporales</taxon>
        <taxon>Streptomycetaceae</taxon>
        <taxon>Streptomyces</taxon>
    </lineage>
</organism>
<feature type="transmembrane region" description="Helical" evidence="1">
    <location>
        <begin position="164"/>
        <end position="189"/>
    </location>
</feature>
<protein>
    <submittedName>
        <fullName evidence="2">Uncharacterized protein</fullName>
    </submittedName>
</protein>